<dbReference type="PANTHER" id="PTHR43130:SF3">
    <property type="entry name" value="HTH-TYPE TRANSCRIPTIONAL REGULATOR RV1931C"/>
    <property type="match status" value="1"/>
</dbReference>
<keyword evidence="1" id="KW-0805">Transcription regulation</keyword>
<dbReference type="Pfam" id="PF01965">
    <property type="entry name" value="DJ-1_PfpI"/>
    <property type="match status" value="1"/>
</dbReference>
<accession>A0AB33B9R5</accession>
<dbReference type="Gene3D" id="1.10.10.60">
    <property type="entry name" value="Homeodomain-like"/>
    <property type="match status" value="2"/>
</dbReference>
<dbReference type="AlphaFoldDB" id="A0AB33B9R5"/>
<gene>
    <name evidence="4" type="primary">cdhR_3</name>
    <name evidence="4" type="ORF">IEC338SC_2342</name>
</gene>
<dbReference type="RefSeq" id="WP_055415321.1">
    <property type="nucleotide sequence ID" value="NZ_CP015145.1"/>
</dbReference>
<dbReference type="PANTHER" id="PTHR43130">
    <property type="entry name" value="ARAC-FAMILY TRANSCRIPTIONAL REGULATOR"/>
    <property type="match status" value="1"/>
</dbReference>
<name>A0AB33B9R5_ACIPI</name>
<dbReference type="InterPro" id="IPR052158">
    <property type="entry name" value="INH-QAR"/>
</dbReference>
<proteinExistence type="predicted"/>
<dbReference type="Gene3D" id="3.40.50.880">
    <property type="match status" value="1"/>
</dbReference>
<dbReference type="SUPFAM" id="SSF46689">
    <property type="entry name" value="Homeodomain-like"/>
    <property type="match status" value="2"/>
</dbReference>
<dbReference type="PROSITE" id="PS01124">
    <property type="entry name" value="HTH_ARAC_FAMILY_2"/>
    <property type="match status" value="1"/>
</dbReference>
<dbReference type="Pfam" id="PF12833">
    <property type="entry name" value="HTH_18"/>
    <property type="match status" value="1"/>
</dbReference>
<feature type="domain" description="HTH araC/xylS-type" evidence="3">
    <location>
        <begin position="215"/>
        <end position="313"/>
    </location>
</feature>
<dbReference type="Proteomes" id="UP000076152">
    <property type="component" value="Chromosome"/>
</dbReference>
<protein>
    <submittedName>
        <fullName evidence="4">HTH-type transcriptional regulator CdhR</fullName>
    </submittedName>
</protein>
<dbReference type="InterPro" id="IPR029062">
    <property type="entry name" value="Class_I_gatase-like"/>
</dbReference>
<dbReference type="InterPro" id="IPR002818">
    <property type="entry name" value="DJ-1/PfpI"/>
</dbReference>
<dbReference type="InterPro" id="IPR018060">
    <property type="entry name" value="HTH_AraC"/>
</dbReference>
<evidence type="ECO:0000313" key="5">
    <source>
        <dbReference type="Proteomes" id="UP000076152"/>
    </source>
</evidence>
<organism evidence="4 5">
    <name type="scientific">Acinetobacter pittii</name>
    <name type="common">Acinetobacter genomosp. 3</name>
    <dbReference type="NCBI Taxonomy" id="48296"/>
    <lineage>
        <taxon>Bacteria</taxon>
        <taxon>Pseudomonadati</taxon>
        <taxon>Pseudomonadota</taxon>
        <taxon>Gammaproteobacteria</taxon>
        <taxon>Moraxellales</taxon>
        <taxon>Moraxellaceae</taxon>
        <taxon>Acinetobacter</taxon>
        <taxon>Acinetobacter calcoaceticus/baumannii complex</taxon>
    </lineage>
</organism>
<evidence type="ECO:0000256" key="1">
    <source>
        <dbReference type="ARBA" id="ARBA00023015"/>
    </source>
</evidence>
<keyword evidence="2" id="KW-0804">Transcription</keyword>
<dbReference type="GO" id="GO:0043565">
    <property type="term" value="F:sequence-specific DNA binding"/>
    <property type="evidence" value="ECO:0007669"/>
    <property type="project" value="InterPro"/>
</dbReference>
<dbReference type="InterPro" id="IPR009057">
    <property type="entry name" value="Homeodomain-like_sf"/>
</dbReference>
<evidence type="ECO:0000313" key="4">
    <source>
        <dbReference type="EMBL" id="AMX19470.1"/>
    </source>
</evidence>
<evidence type="ECO:0000256" key="2">
    <source>
        <dbReference type="ARBA" id="ARBA00023163"/>
    </source>
</evidence>
<evidence type="ECO:0000259" key="3">
    <source>
        <dbReference type="PROSITE" id="PS01124"/>
    </source>
</evidence>
<dbReference type="EMBL" id="CP015145">
    <property type="protein sequence ID" value="AMX19470.1"/>
    <property type="molecule type" value="Genomic_DNA"/>
</dbReference>
<dbReference type="GO" id="GO:0003700">
    <property type="term" value="F:DNA-binding transcription factor activity"/>
    <property type="evidence" value="ECO:0007669"/>
    <property type="project" value="InterPro"/>
</dbReference>
<sequence length="315" mass="36197">MGNLVEIAILLYPTAHLSSVGGLTDLFKFINNQVPSSQSPQVKVTHWQSENDQIIKVFDSHENHTSQISFVIVPPSFEAPVSQQDAQIYVLWLKELYQRGVILCSICSGIFILLETGVLQGRTVTTHWSNITTLKTRSTHLKVDCNKMVVDENDIITTAGPMSWIDMGFTLTERIYDTSFMVKMAQYLLLDPPIRKQSYYKNFVPSFDHGDEVIVNAQHWLQTHYNETITVDMLVELTHLEKRTLLRRFKKATNLTIVEYCQNLRIQKAQDLLITTNLSFDSISWQAGYKDSSSFSKMFCKNIGLSPIEYRKRFK</sequence>
<dbReference type="SMART" id="SM00342">
    <property type="entry name" value="HTH_ARAC"/>
    <property type="match status" value="1"/>
</dbReference>
<dbReference type="SUPFAM" id="SSF52317">
    <property type="entry name" value="Class I glutamine amidotransferase-like"/>
    <property type="match status" value="1"/>
</dbReference>
<reference evidence="4 5" key="1">
    <citation type="submission" date="2016-04" db="EMBL/GenBank/DDBJ databases">
        <title>Complete genome sequencing of OXA-72 bearing Acinetobacter pittii strain IEC338SC.</title>
        <authorList>
            <person name="Brasiliense D.M."/>
            <person name="Lima K.V."/>
            <person name="Souza C.O."/>
            <person name="Dutra L.G."/>
            <person name="Mamizuka E.M."/>
            <person name="Perez-Chaparro P.J."/>
            <person name="McCulloch J.A."/>
        </authorList>
    </citation>
    <scope>NUCLEOTIDE SEQUENCE [LARGE SCALE GENOMIC DNA]</scope>
    <source>
        <strain evidence="4 5">IEC338SC</strain>
    </source>
</reference>